<dbReference type="AlphaFoldDB" id="A0AAJ0D9N8"/>
<dbReference type="SUPFAM" id="SSF141571">
    <property type="entry name" value="Pentapeptide repeat-like"/>
    <property type="match status" value="1"/>
</dbReference>
<feature type="region of interest" description="Disordered" evidence="1">
    <location>
        <begin position="187"/>
        <end position="210"/>
    </location>
</feature>
<accession>A0AAJ0D9N8</accession>
<protein>
    <submittedName>
        <fullName evidence="2">Uncharacterized protein</fullName>
    </submittedName>
</protein>
<dbReference type="Proteomes" id="UP001271007">
    <property type="component" value="Unassembled WGS sequence"/>
</dbReference>
<keyword evidence="3" id="KW-1185">Reference proteome</keyword>
<gene>
    <name evidence="2" type="ORF">LTR09_012809</name>
</gene>
<name>A0AAJ0D9N8_9PEZI</name>
<feature type="compositionally biased region" description="Acidic residues" evidence="1">
    <location>
        <begin position="188"/>
        <end position="201"/>
    </location>
</feature>
<evidence type="ECO:0000313" key="3">
    <source>
        <dbReference type="Proteomes" id="UP001271007"/>
    </source>
</evidence>
<reference evidence="2" key="1">
    <citation type="submission" date="2023-04" db="EMBL/GenBank/DDBJ databases">
        <title>Black Yeasts Isolated from many extreme environments.</title>
        <authorList>
            <person name="Coleine C."/>
            <person name="Stajich J.E."/>
            <person name="Selbmann L."/>
        </authorList>
    </citation>
    <scope>NUCLEOTIDE SEQUENCE</scope>
    <source>
        <strain evidence="2">CCFEE 5312</strain>
    </source>
</reference>
<proteinExistence type="predicted"/>
<sequence>MAESYQRPWLTKRLTTKELLNRYPGAIFDGDSTSACLRILGRSTIGGCVTITEGHLDDATVGGTSKALGGIHIGSNMLGGIAIGGLLKDCQLFGGKIEDSTLNGCRVDCGTIRGSTLDYCTVKGGVIEGGTLSHCKVIGGTIRGGTLKGCTILPGAEVPNDAPTLYMKMIGPDFDFDAHSSYKRFNEEPAEFDQEPFEFDQEPPGYLTDP</sequence>
<organism evidence="2 3">
    <name type="scientific">Extremus antarcticus</name>
    <dbReference type="NCBI Taxonomy" id="702011"/>
    <lineage>
        <taxon>Eukaryota</taxon>
        <taxon>Fungi</taxon>
        <taxon>Dikarya</taxon>
        <taxon>Ascomycota</taxon>
        <taxon>Pezizomycotina</taxon>
        <taxon>Dothideomycetes</taxon>
        <taxon>Dothideomycetidae</taxon>
        <taxon>Mycosphaerellales</taxon>
        <taxon>Extremaceae</taxon>
        <taxon>Extremus</taxon>
    </lineage>
</organism>
<evidence type="ECO:0000313" key="2">
    <source>
        <dbReference type="EMBL" id="KAK3045633.1"/>
    </source>
</evidence>
<evidence type="ECO:0000256" key="1">
    <source>
        <dbReference type="SAM" id="MobiDB-lite"/>
    </source>
</evidence>
<comment type="caution">
    <text evidence="2">The sequence shown here is derived from an EMBL/GenBank/DDBJ whole genome shotgun (WGS) entry which is preliminary data.</text>
</comment>
<dbReference type="EMBL" id="JAWDJX010000181">
    <property type="protein sequence ID" value="KAK3045633.1"/>
    <property type="molecule type" value="Genomic_DNA"/>
</dbReference>